<evidence type="ECO:0000313" key="2">
    <source>
        <dbReference type="EMBL" id="KDR19782.1"/>
    </source>
</evidence>
<evidence type="ECO:0000313" key="3">
    <source>
        <dbReference type="Proteomes" id="UP000027135"/>
    </source>
</evidence>
<dbReference type="OrthoDB" id="10439717at2759"/>
<organism evidence="2 3">
    <name type="scientific">Zootermopsis nevadensis</name>
    <name type="common">Dampwood termite</name>
    <dbReference type="NCBI Taxonomy" id="136037"/>
    <lineage>
        <taxon>Eukaryota</taxon>
        <taxon>Metazoa</taxon>
        <taxon>Ecdysozoa</taxon>
        <taxon>Arthropoda</taxon>
        <taxon>Hexapoda</taxon>
        <taxon>Insecta</taxon>
        <taxon>Pterygota</taxon>
        <taxon>Neoptera</taxon>
        <taxon>Polyneoptera</taxon>
        <taxon>Dictyoptera</taxon>
        <taxon>Blattodea</taxon>
        <taxon>Blattoidea</taxon>
        <taxon>Termitoidae</taxon>
        <taxon>Termopsidae</taxon>
        <taxon>Zootermopsis</taxon>
    </lineage>
</organism>
<reference evidence="2 3" key="1">
    <citation type="journal article" date="2014" name="Nat. Commun.">
        <title>Molecular traces of alternative social organization in a termite genome.</title>
        <authorList>
            <person name="Terrapon N."/>
            <person name="Li C."/>
            <person name="Robertson H.M."/>
            <person name="Ji L."/>
            <person name="Meng X."/>
            <person name="Booth W."/>
            <person name="Chen Z."/>
            <person name="Childers C.P."/>
            <person name="Glastad K.M."/>
            <person name="Gokhale K."/>
            <person name="Gowin J."/>
            <person name="Gronenberg W."/>
            <person name="Hermansen R.A."/>
            <person name="Hu H."/>
            <person name="Hunt B.G."/>
            <person name="Huylmans A.K."/>
            <person name="Khalil S.M."/>
            <person name="Mitchell R.D."/>
            <person name="Munoz-Torres M.C."/>
            <person name="Mustard J.A."/>
            <person name="Pan H."/>
            <person name="Reese J.T."/>
            <person name="Scharf M.E."/>
            <person name="Sun F."/>
            <person name="Vogel H."/>
            <person name="Xiao J."/>
            <person name="Yang W."/>
            <person name="Yang Z."/>
            <person name="Yang Z."/>
            <person name="Zhou J."/>
            <person name="Zhu J."/>
            <person name="Brent C.S."/>
            <person name="Elsik C.G."/>
            <person name="Goodisman M.A."/>
            <person name="Liberles D.A."/>
            <person name="Roe R.M."/>
            <person name="Vargo E.L."/>
            <person name="Vilcinskas A."/>
            <person name="Wang J."/>
            <person name="Bornberg-Bauer E."/>
            <person name="Korb J."/>
            <person name="Zhang G."/>
            <person name="Liebig J."/>
        </authorList>
    </citation>
    <scope>NUCLEOTIDE SEQUENCE [LARGE SCALE GENOMIC DNA]</scope>
    <source>
        <tissue evidence="2">Whole organism</tissue>
    </source>
</reference>
<dbReference type="InParanoid" id="A0A067R8A2"/>
<evidence type="ECO:0000256" key="1">
    <source>
        <dbReference type="SAM" id="MobiDB-lite"/>
    </source>
</evidence>
<keyword evidence="3" id="KW-1185">Reference proteome</keyword>
<gene>
    <name evidence="2" type="ORF">L798_05995</name>
</gene>
<protein>
    <submittedName>
        <fullName evidence="2">Uncharacterized protein</fullName>
    </submittedName>
</protein>
<name>A0A067R8A2_ZOONE</name>
<feature type="region of interest" description="Disordered" evidence="1">
    <location>
        <begin position="102"/>
        <end position="130"/>
    </location>
</feature>
<dbReference type="Proteomes" id="UP000027135">
    <property type="component" value="Unassembled WGS sequence"/>
</dbReference>
<sequence length="146" mass="16798">MASGNFTNLKMQAKYIDEAMLELNRKLDYPGSIFQPSRVLHTEETLEEIMTENEKILQSIDEEKEIAEHNIQQLDKFLIEMNKDILCIINEQRNIEEQLKQYGYSPMPETPNTSHEEDRDNGATVDECNDSDAISCEKQLEGLSLG</sequence>
<dbReference type="AlphaFoldDB" id="A0A067R8A2"/>
<proteinExistence type="predicted"/>
<dbReference type="EMBL" id="KK852634">
    <property type="protein sequence ID" value="KDR19782.1"/>
    <property type="molecule type" value="Genomic_DNA"/>
</dbReference>
<accession>A0A067R8A2</accession>